<protein>
    <submittedName>
        <fullName evidence="1">Uncharacterized protein</fullName>
    </submittedName>
</protein>
<dbReference type="VEuPathDB" id="TrichDB:TVAG_TEG_DS113921_1_5"/>
<reference evidence="1" key="1">
    <citation type="submission" date="2006-10" db="EMBL/GenBank/DDBJ databases">
        <authorList>
            <person name="Amadeo P."/>
            <person name="Zhao Q."/>
            <person name="Wortman J."/>
            <person name="Fraser-Liggett C."/>
            <person name="Carlton J."/>
        </authorList>
    </citation>
    <scope>NUCLEOTIDE SEQUENCE</scope>
    <source>
        <strain evidence="1">G3</strain>
    </source>
</reference>
<proteinExistence type="predicted"/>
<dbReference type="EMBL" id="DS113921">
    <property type="protein sequence ID" value="EAX93272.1"/>
    <property type="molecule type" value="Genomic_DNA"/>
</dbReference>
<dbReference type="InParanoid" id="A2FP82"/>
<sequence>MKVRVYVVSDVPCNITYYHGLDVIFPAPLNIYSSSLNPYTGVLGTDPEFTLNNVYFSYFEIAGNFSNGRLIGVKNVQKSNPDDELPPDAIVYESFSNITNLDEPPYREVYQHVTFDYTFSSSAIFYSDYPTGIK</sequence>
<dbReference type="RefSeq" id="XP_001306202.1">
    <property type="nucleotide sequence ID" value="XM_001306201.1"/>
</dbReference>
<reference evidence="1" key="2">
    <citation type="journal article" date="2007" name="Science">
        <title>Draft genome sequence of the sexually transmitted pathogen Trichomonas vaginalis.</title>
        <authorList>
            <person name="Carlton J.M."/>
            <person name="Hirt R.P."/>
            <person name="Silva J.C."/>
            <person name="Delcher A.L."/>
            <person name="Schatz M."/>
            <person name="Zhao Q."/>
            <person name="Wortman J.R."/>
            <person name="Bidwell S.L."/>
            <person name="Alsmark U.C.M."/>
            <person name="Besteiro S."/>
            <person name="Sicheritz-Ponten T."/>
            <person name="Noel C.J."/>
            <person name="Dacks J.B."/>
            <person name="Foster P.G."/>
            <person name="Simillion C."/>
            <person name="Van de Peer Y."/>
            <person name="Miranda-Saavedra D."/>
            <person name="Barton G.J."/>
            <person name="Westrop G.D."/>
            <person name="Mueller S."/>
            <person name="Dessi D."/>
            <person name="Fiori P.L."/>
            <person name="Ren Q."/>
            <person name="Paulsen I."/>
            <person name="Zhang H."/>
            <person name="Bastida-Corcuera F.D."/>
            <person name="Simoes-Barbosa A."/>
            <person name="Brown M.T."/>
            <person name="Hayes R.D."/>
            <person name="Mukherjee M."/>
            <person name="Okumura C.Y."/>
            <person name="Schneider R."/>
            <person name="Smith A.J."/>
            <person name="Vanacova S."/>
            <person name="Villalvazo M."/>
            <person name="Haas B.J."/>
            <person name="Pertea M."/>
            <person name="Feldblyum T.V."/>
            <person name="Utterback T.R."/>
            <person name="Shu C.L."/>
            <person name="Osoegawa K."/>
            <person name="de Jong P.J."/>
            <person name="Hrdy I."/>
            <person name="Horvathova L."/>
            <person name="Zubacova Z."/>
            <person name="Dolezal P."/>
            <person name="Malik S.B."/>
            <person name="Logsdon J.M. Jr."/>
            <person name="Henze K."/>
            <person name="Gupta A."/>
            <person name="Wang C.C."/>
            <person name="Dunne R.L."/>
            <person name="Upcroft J.A."/>
            <person name="Upcroft P."/>
            <person name="White O."/>
            <person name="Salzberg S.L."/>
            <person name="Tang P."/>
            <person name="Chiu C.-H."/>
            <person name="Lee Y.-S."/>
            <person name="Embley T.M."/>
            <person name="Coombs G.H."/>
            <person name="Mottram J.C."/>
            <person name="Tachezy J."/>
            <person name="Fraser-Liggett C.M."/>
            <person name="Johnson P.J."/>
        </authorList>
    </citation>
    <scope>NUCLEOTIDE SEQUENCE [LARGE SCALE GENOMIC DNA]</scope>
    <source>
        <strain evidence="1">G3</strain>
    </source>
</reference>
<dbReference type="VEuPathDB" id="TrichDB:TVAGG3_0765100"/>
<evidence type="ECO:0000313" key="2">
    <source>
        <dbReference type="Proteomes" id="UP000001542"/>
    </source>
</evidence>
<dbReference type="Proteomes" id="UP000001542">
    <property type="component" value="Unassembled WGS sequence"/>
</dbReference>
<evidence type="ECO:0000313" key="1">
    <source>
        <dbReference type="EMBL" id="EAX93272.1"/>
    </source>
</evidence>
<keyword evidence="2" id="KW-1185">Reference proteome</keyword>
<name>A2FP82_TRIV3</name>
<accession>A2FP82</accession>
<dbReference type="AlphaFoldDB" id="A2FP82"/>
<gene>
    <name evidence="1" type="ORF">TVAG_082450</name>
</gene>
<organism evidence="1 2">
    <name type="scientific">Trichomonas vaginalis (strain ATCC PRA-98 / G3)</name>
    <dbReference type="NCBI Taxonomy" id="412133"/>
    <lineage>
        <taxon>Eukaryota</taxon>
        <taxon>Metamonada</taxon>
        <taxon>Parabasalia</taxon>
        <taxon>Trichomonadida</taxon>
        <taxon>Trichomonadidae</taxon>
        <taxon>Trichomonas</taxon>
    </lineage>
</organism>
<dbReference type="KEGG" id="tva:4750990"/>